<organism evidence="1 2">
    <name type="scientific">Stylosanthes scabra</name>
    <dbReference type="NCBI Taxonomy" id="79078"/>
    <lineage>
        <taxon>Eukaryota</taxon>
        <taxon>Viridiplantae</taxon>
        <taxon>Streptophyta</taxon>
        <taxon>Embryophyta</taxon>
        <taxon>Tracheophyta</taxon>
        <taxon>Spermatophyta</taxon>
        <taxon>Magnoliopsida</taxon>
        <taxon>eudicotyledons</taxon>
        <taxon>Gunneridae</taxon>
        <taxon>Pentapetalae</taxon>
        <taxon>rosids</taxon>
        <taxon>fabids</taxon>
        <taxon>Fabales</taxon>
        <taxon>Fabaceae</taxon>
        <taxon>Papilionoideae</taxon>
        <taxon>50 kb inversion clade</taxon>
        <taxon>dalbergioids sensu lato</taxon>
        <taxon>Dalbergieae</taxon>
        <taxon>Pterocarpus clade</taxon>
        <taxon>Stylosanthes</taxon>
    </lineage>
</organism>
<dbReference type="EMBL" id="JASCZI010120850">
    <property type="protein sequence ID" value="MED6155872.1"/>
    <property type="molecule type" value="Genomic_DNA"/>
</dbReference>
<reference evidence="1 2" key="1">
    <citation type="journal article" date="2023" name="Plants (Basel)">
        <title>Bridging the Gap: Combining Genomics and Transcriptomics Approaches to Understand Stylosanthes scabra, an Orphan Legume from the Brazilian Caatinga.</title>
        <authorList>
            <person name="Ferreira-Neto J.R.C."/>
            <person name="da Silva M.D."/>
            <person name="Binneck E."/>
            <person name="de Melo N.F."/>
            <person name="da Silva R.H."/>
            <person name="de Melo A.L.T.M."/>
            <person name="Pandolfi V."/>
            <person name="Bustamante F.O."/>
            <person name="Brasileiro-Vidal A.C."/>
            <person name="Benko-Iseppon A.M."/>
        </authorList>
    </citation>
    <scope>NUCLEOTIDE SEQUENCE [LARGE SCALE GENOMIC DNA]</scope>
    <source>
        <tissue evidence="1">Leaves</tissue>
    </source>
</reference>
<name>A0ABU6U3Y1_9FABA</name>
<proteinExistence type="predicted"/>
<comment type="caution">
    <text evidence="1">The sequence shown here is derived from an EMBL/GenBank/DDBJ whole genome shotgun (WGS) entry which is preliminary data.</text>
</comment>
<accession>A0ABU6U3Y1</accession>
<dbReference type="Proteomes" id="UP001341840">
    <property type="component" value="Unassembled WGS sequence"/>
</dbReference>
<evidence type="ECO:0000313" key="2">
    <source>
        <dbReference type="Proteomes" id="UP001341840"/>
    </source>
</evidence>
<keyword evidence="2" id="KW-1185">Reference proteome</keyword>
<gene>
    <name evidence="1" type="ORF">PIB30_009346</name>
</gene>
<sequence>MWGPDETGANDIAVDLNIMELLDGSLDVGIDEVEVGHMDQVSGSQSQDGDVLTGLELQESVDATRATRCTVKSPLQLSAHVGFSIMETSKTKTSLNVVVAKSKPSELPSERPT</sequence>
<protein>
    <submittedName>
        <fullName evidence="1">Uncharacterized protein</fullName>
    </submittedName>
</protein>
<evidence type="ECO:0000313" key="1">
    <source>
        <dbReference type="EMBL" id="MED6155872.1"/>
    </source>
</evidence>